<protein>
    <recommendedName>
        <fullName evidence="8">Homeobox domain-containing protein</fullName>
    </recommendedName>
</protein>
<dbReference type="PROSITE" id="PS00027">
    <property type="entry name" value="HOMEOBOX_1"/>
    <property type="match status" value="1"/>
</dbReference>
<dbReference type="InterPro" id="IPR001356">
    <property type="entry name" value="HD"/>
</dbReference>
<dbReference type="SUPFAM" id="SSF46689">
    <property type="entry name" value="Homeodomain-like"/>
    <property type="match status" value="1"/>
</dbReference>
<evidence type="ECO:0000256" key="2">
    <source>
        <dbReference type="ARBA" id="ARBA00010896"/>
    </source>
</evidence>
<evidence type="ECO:0000256" key="7">
    <source>
        <dbReference type="RuleBase" id="RU000682"/>
    </source>
</evidence>
<comment type="subcellular location">
    <subcellularLocation>
        <location evidence="1 6 7">Nucleus</location>
    </subcellularLocation>
</comment>
<name>A0A9D4E4L6_DREPO</name>
<keyword evidence="10" id="KW-1185">Reference proteome</keyword>
<feature type="DNA-binding region" description="Homeobox" evidence="6">
    <location>
        <begin position="204"/>
        <end position="263"/>
    </location>
</feature>
<feature type="domain" description="Homeobox" evidence="8">
    <location>
        <begin position="202"/>
        <end position="262"/>
    </location>
</feature>
<evidence type="ECO:0000313" key="10">
    <source>
        <dbReference type="Proteomes" id="UP000828390"/>
    </source>
</evidence>
<comment type="caution">
    <text evidence="9">The sequence shown here is derived from an EMBL/GenBank/DDBJ whole genome shotgun (WGS) entry which is preliminary data.</text>
</comment>
<dbReference type="PROSITE" id="PS50071">
    <property type="entry name" value="HOMEOBOX_2"/>
    <property type="match status" value="1"/>
</dbReference>
<proteinExistence type="inferred from homology"/>
<dbReference type="PANTHER" id="PTHR24341:SF6">
    <property type="entry name" value="HOMEOBOX PROTEIN INVECTED"/>
    <property type="match status" value="1"/>
</dbReference>
<dbReference type="GO" id="GO:0000978">
    <property type="term" value="F:RNA polymerase II cis-regulatory region sequence-specific DNA binding"/>
    <property type="evidence" value="ECO:0007669"/>
    <property type="project" value="TreeGrafter"/>
</dbReference>
<dbReference type="InterPro" id="IPR009057">
    <property type="entry name" value="Homeodomain-like_sf"/>
</dbReference>
<keyword evidence="3 6" id="KW-0238">DNA-binding</keyword>
<gene>
    <name evidence="9" type="ORF">DPMN_172973</name>
</gene>
<dbReference type="Pfam" id="PF00046">
    <property type="entry name" value="Homeodomain"/>
    <property type="match status" value="1"/>
</dbReference>
<accession>A0A9D4E4L6</accession>
<dbReference type="GO" id="GO:0005634">
    <property type="term" value="C:nucleus"/>
    <property type="evidence" value="ECO:0007669"/>
    <property type="project" value="UniProtKB-SubCell"/>
</dbReference>
<dbReference type="EMBL" id="JAIWYP010000009">
    <property type="protein sequence ID" value="KAH3771647.1"/>
    <property type="molecule type" value="Genomic_DNA"/>
</dbReference>
<evidence type="ECO:0000256" key="1">
    <source>
        <dbReference type="ARBA" id="ARBA00004123"/>
    </source>
</evidence>
<dbReference type="InterPro" id="IPR050720">
    <property type="entry name" value="Engrailed_Homeobox_TFs"/>
</dbReference>
<evidence type="ECO:0000256" key="4">
    <source>
        <dbReference type="ARBA" id="ARBA00023155"/>
    </source>
</evidence>
<dbReference type="AlphaFoldDB" id="A0A9D4E4L6"/>
<dbReference type="GO" id="GO:0030182">
    <property type="term" value="P:neuron differentiation"/>
    <property type="evidence" value="ECO:0007669"/>
    <property type="project" value="TreeGrafter"/>
</dbReference>
<dbReference type="SMART" id="SM00389">
    <property type="entry name" value="HOX"/>
    <property type="match status" value="1"/>
</dbReference>
<keyword evidence="5 6" id="KW-0539">Nucleus</keyword>
<sequence length="288" mass="33484">MESNEKDFNSIFKMNEMVKNFGTLNSGSEFKVLPWLNQSNFAKYINLSITEILGPQFEKFATNWDYDSDGAYTSDKSEIYSSGDEFQDSGSCRSCSPYDRPNYQSAPLDFTKRTLEEKFKSRQVARPCYTDRVMTWSEILRRKYKEDGYTSSDFDSALDLRIQRKKTPPATTTDALPAWVFCTRYSDRPSAGPRAKRRRHTQRHRKARTAFKDAQVRVLNIEFDKDPYLSESRRHQLAEELDLDADNVKVWFQNKRAKLKKDGLPHPLAVELHAQGLYNHKLTSNTVQ</sequence>
<comment type="similarity">
    <text evidence="2">Belongs to the engrailed homeobox family.</text>
</comment>
<dbReference type="InterPro" id="IPR017970">
    <property type="entry name" value="Homeobox_CS"/>
</dbReference>
<dbReference type="GO" id="GO:0000981">
    <property type="term" value="F:DNA-binding transcription factor activity, RNA polymerase II-specific"/>
    <property type="evidence" value="ECO:0007669"/>
    <property type="project" value="InterPro"/>
</dbReference>
<evidence type="ECO:0000256" key="5">
    <source>
        <dbReference type="ARBA" id="ARBA00023242"/>
    </source>
</evidence>
<dbReference type="CDD" id="cd00086">
    <property type="entry name" value="homeodomain"/>
    <property type="match status" value="1"/>
</dbReference>
<evidence type="ECO:0000256" key="3">
    <source>
        <dbReference type="ARBA" id="ARBA00023125"/>
    </source>
</evidence>
<dbReference type="Proteomes" id="UP000828390">
    <property type="component" value="Unassembled WGS sequence"/>
</dbReference>
<reference evidence="9" key="1">
    <citation type="journal article" date="2019" name="bioRxiv">
        <title>The Genome of the Zebra Mussel, Dreissena polymorpha: A Resource for Invasive Species Research.</title>
        <authorList>
            <person name="McCartney M.A."/>
            <person name="Auch B."/>
            <person name="Kono T."/>
            <person name="Mallez S."/>
            <person name="Zhang Y."/>
            <person name="Obille A."/>
            <person name="Becker A."/>
            <person name="Abrahante J.E."/>
            <person name="Garbe J."/>
            <person name="Badalamenti J.P."/>
            <person name="Herman A."/>
            <person name="Mangelson H."/>
            <person name="Liachko I."/>
            <person name="Sullivan S."/>
            <person name="Sone E.D."/>
            <person name="Koren S."/>
            <person name="Silverstein K.A.T."/>
            <person name="Beckman K.B."/>
            <person name="Gohl D.M."/>
        </authorList>
    </citation>
    <scope>NUCLEOTIDE SEQUENCE</scope>
    <source>
        <strain evidence="9">Duluth1</strain>
        <tissue evidence="9">Whole animal</tissue>
    </source>
</reference>
<organism evidence="9 10">
    <name type="scientific">Dreissena polymorpha</name>
    <name type="common">Zebra mussel</name>
    <name type="synonym">Mytilus polymorpha</name>
    <dbReference type="NCBI Taxonomy" id="45954"/>
    <lineage>
        <taxon>Eukaryota</taxon>
        <taxon>Metazoa</taxon>
        <taxon>Spiralia</taxon>
        <taxon>Lophotrochozoa</taxon>
        <taxon>Mollusca</taxon>
        <taxon>Bivalvia</taxon>
        <taxon>Autobranchia</taxon>
        <taxon>Heteroconchia</taxon>
        <taxon>Euheterodonta</taxon>
        <taxon>Imparidentia</taxon>
        <taxon>Neoheterodontei</taxon>
        <taxon>Myida</taxon>
        <taxon>Dreissenoidea</taxon>
        <taxon>Dreissenidae</taxon>
        <taxon>Dreissena</taxon>
    </lineage>
</organism>
<reference evidence="9" key="2">
    <citation type="submission" date="2020-11" db="EMBL/GenBank/DDBJ databases">
        <authorList>
            <person name="McCartney M.A."/>
            <person name="Auch B."/>
            <person name="Kono T."/>
            <person name="Mallez S."/>
            <person name="Becker A."/>
            <person name="Gohl D.M."/>
            <person name="Silverstein K.A.T."/>
            <person name="Koren S."/>
            <person name="Bechman K.B."/>
            <person name="Herman A."/>
            <person name="Abrahante J.E."/>
            <person name="Garbe J."/>
        </authorList>
    </citation>
    <scope>NUCLEOTIDE SEQUENCE</scope>
    <source>
        <strain evidence="9">Duluth1</strain>
        <tissue evidence="9">Whole animal</tissue>
    </source>
</reference>
<keyword evidence="4 6" id="KW-0371">Homeobox</keyword>
<dbReference type="Gene3D" id="1.10.10.60">
    <property type="entry name" value="Homeodomain-like"/>
    <property type="match status" value="1"/>
</dbReference>
<dbReference type="PANTHER" id="PTHR24341">
    <property type="entry name" value="HOMEOBOX PROTEIN ENGRAILED"/>
    <property type="match status" value="1"/>
</dbReference>
<evidence type="ECO:0000259" key="8">
    <source>
        <dbReference type="PROSITE" id="PS50071"/>
    </source>
</evidence>
<evidence type="ECO:0000313" key="9">
    <source>
        <dbReference type="EMBL" id="KAH3771647.1"/>
    </source>
</evidence>
<evidence type="ECO:0000256" key="6">
    <source>
        <dbReference type="PROSITE-ProRule" id="PRU00108"/>
    </source>
</evidence>